<dbReference type="Proteomes" id="UP000182114">
    <property type="component" value="Unassembled WGS sequence"/>
</dbReference>
<evidence type="ECO:0000313" key="2">
    <source>
        <dbReference type="EMBL" id="SDF20547.1"/>
    </source>
</evidence>
<gene>
    <name evidence="2" type="ORF">SAMN04487992_108232</name>
</gene>
<sequence>MSTKKVVIAGGPSTGKTSVVHGIEKAGFKCFHEISREITLQAREEGIEQLFLTDPLLFSQRILEGRKSQFIASESLTDPLVFFDRGLPDVVAYLDCFGTEYPRTFSEICDAHPYDTIFLLPPWKEIHTSDNERYENYEEALQIHDCLEKAYQSFGYTIIEVPKVSVDERVAFIIEELKLN</sequence>
<accession>A0A1G7J6C1</accession>
<keyword evidence="3" id="KW-1185">Reference proteome</keyword>
<dbReference type="AlphaFoldDB" id="A0A1G7J6C1"/>
<proteinExistence type="predicted"/>
<dbReference type="EMBL" id="FNBD01000008">
    <property type="protein sequence ID" value="SDF20547.1"/>
    <property type="molecule type" value="Genomic_DNA"/>
</dbReference>
<dbReference type="eggNOG" id="COG3911">
    <property type="taxonomic scope" value="Bacteria"/>
</dbReference>
<dbReference type="InterPro" id="IPR027417">
    <property type="entry name" value="P-loop_NTPase"/>
</dbReference>
<dbReference type="Pfam" id="PF13521">
    <property type="entry name" value="AAA_28"/>
    <property type="match status" value="1"/>
</dbReference>
<feature type="domain" description="NadR/Ttd14 AAA" evidence="1">
    <location>
        <begin position="5"/>
        <end position="169"/>
    </location>
</feature>
<dbReference type="SUPFAM" id="SSF52540">
    <property type="entry name" value="P-loop containing nucleoside triphosphate hydrolases"/>
    <property type="match status" value="1"/>
</dbReference>
<dbReference type="InterPro" id="IPR038727">
    <property type="entry name" value="NadR/Ttd14_AAA_dom"/>
</dbReference>
<name>A0A1G7J6C1_9FLAO</name>
<protein>
    <submittedName>
        <fullName evidence="2">Predicted ATPase</fullName>
    </submittedName>
</protein>
<organism evidence="2 3">
    <name type="scientific">Cellulophaga baltica</name>
    <dbReference type="NCBI Taxonomy" id="76594"/>
    <lineage>
        <taxon>Bacteria</taxon>
        <taxon>Pseudomonadati</taxon>
        <taxon>Bacteroidota</taxon>
        <taxon>Flavobacteriia</taxon>
        <taxon>Flavobacteriales</taxon>
        <taxon>Flavobacteriaceae</taxon>
        <taxon>Cellulophaga</taxon>
    </lineage>
</organism>
<dbReference type="Gene3D" id="3.40.50.300">
    <property type="entry name" value="P-loop containing nucleotide triphosphate hydrolases"/>
    <property type="match status" value="1"/>
</dbReference>
<reference evidence="3" key="1">
    <citation type="submission" date="2016-10" db="EMBL/GenBank/DDBJ databases">
        <authorList>
            <person name="Varghese N."/>
            <person name="Submissions S."/>
        </authorList>
    </citation>
    <scope>NUCLEOTIDE SEQUENCE [LARGE SCALE GENOMIC DNA]</scope>
    <source>
        <strain evidence="3">DSM 24729</strain>
    </source>
</reference>
<dbReference type="RefSeq" id="WP_074538892.1">
    <property type="nucleotide sequence ID" value="NZ_FNBD01000008.1"/>
</dbReference>
<evidence type="ECO:0000313" key="3">
    <source>
        <dbReference type="Proteomes" id="UP000182114"/>
    </source>
</evidence>
<evidence type="ECO:0000259" key="1">
    <source>
        <dbReference type="Pfam" id="PF13521"/>
    </source>
</evidence>